<dbReference type="AlphaFoldDB" id="A0A094PK38"/>
<protein>
    <submittedName>
        <fullName evidence="1">Uncharacterized protein</fullName>
    </submittedName>
</protein>
<gene>
    <name evidence="1" type="ORF">GM51_21935</name>
</gene>
<sequence>MIKHLKVTSLLLTSLLVVSGLTPAQAATGLTKAQQAKVSAVFKAVASSNPDSINISRKHLAGSANLAVEMIQNYYSTEKYMRSISTVGRPLGNTPANAAPGSAKITNGKVVLTTAAPGFSGTYTNFKFNKSGKITSWSITSSGGSKVNISSRVMALPKTTWQYANDIKAVYWGKGVQIDSGTVYQDSLGQWIMQLAVTNVAGGNNTKSLIATTGKYQSPDKKLYSTTSSPVGCFETGQSVHVTAIVSAGAVVQKGVKGVLEVPMSNGCADDDSNRLEVSIKP</sequence>
<comment type="caution">
    <text evidence="1">The sequence shown here is derived from an EMBL/GenBank/DDBJ whole genome shotgun (WGS) entry which is preliminary data.</text>
</comment>
<dbReference type="EMBL" id="JNSL01000224">
    <property type="protein sequence ID" value="KGA12050.1"/>
    <property type="molecule type" value="Genomic_DNA"/>
</dbReference>
<reference evidence="1" key="1">
    <citation type="submission" date="2014-06" db="EMBL/GenBank/DDBJ databases">
        <title>Key roles for freshwater Actinobacteria revealed by deep metagenomic sequencing.</title>
        <authorList>
            <person name="Ghai R."/>
            <person name="Mizuno C.M."/>
            <person name="Picazo A."/>
            <person name="Camacho A."/>
            <person name="Rodriguez-Valera F."/>
        </authorList>
    </citation>
    <scope>NUCLEOTIDE SEQUENCE</scope>
</reference>
<accession>A0A094PK38</accession>
<organism evidence="1">
    <name type="scientific">freshwater metagenome</name>
    <dbReference type="NCBI Taxonomy" id="449393"/>
    <lineage>
        <taxon>unclassified sequences</taxon>
        <taxon>metagenomes</taxon>
        <taxon>ecological metagenomes</taxon>
    </lineage>
</organism>
<evidence type="ECO:0000313" key="1">
    <source>
        <dbReference type="EMBL" id="KGA12050.1"/>
    </source>
</evidence>
<proteinExistence type="predicted"/>
<name>A0A094PK38_9ZZZZ</name>